<reference evidence="5" key="1">
    <citation type="journal article" date="2021" name="PeerJ">
        <title>Extensive microbial diversity within the chicken gut microbiome revealed by metagenomics and culture.</title>
        <authorList>
            <person name="Gilroy R."/>
            <person name="Ravi A."/>
            <person name="Getino M."/>
            <person name="Pursley I."/>
            <person name="Horton D.L."/>
            <person name="Alikhan N.F."/>
            <person name="Baker D."/>
            <person name="Gharbi K."/>
            <person name="Hall N."/>
            <person name="Watson M."/>
            <person name="Adriaenssens E.M."/>
            <person name="Foster-Nyarko E."/>
            <person name="Jarju S."/>
            <person name="Secka A."/>
            <person name="Antonio M."/>
            <person name="Oren A."/>
            <person name="Chaudhuri R.R."/>
            <person name="La Ragione R."/>
            <person name="Hildebrand F."/>
            <person name="Pallen M.J."/>
        </authorList>
    </citation>
    <scope>NUCLEOTIDE SEQUENCE</scope>
    <source>
        <strain evidence="5">CHK180-15479</strain>
    </source>
</reference>
<feature type="coiled-coil region" evidence="3">
    <location>
        <begin position="140"/>
        <end position="167"/>
    </location>
</feature>
<sequence length="388" mass="44011">MGSLSLEELAGKRREREKMEKNAASENSRPAVKDREQGADGSGLDVSLTPEERKKVNAIKESLDLTDSQACIQYGTGAQRNISDFSESILSAVRNKDSGYVGELLSQILSNVKDLEVDDPGNSQGFLDKLPFFKNMKNSVDRLVTRYEKVQVQIDRIEAELDKARMSMLKDIGMFDVMYEKNLEYFHELNLYIAAGEEKIQELRGTDIPRLRAEAVSSADPMASQLVRDFEENVNRFEKKIHDLKLSRTISIQTAPQIRLIQNNDKLLVDRIQTAVLNTIPIWKSQIVIALGLGKQQKVLALNREISNTTNELLMRNAELLKTNTIETAKESERSVIDMETLAKTNASLIETIRETIKIQQEAREKRLESEKELVRLETELKDVLRGD</sequence>
<dbReference type="Proteomes" id="UP000823910">
    <property type="component" value="Unassembled WGS sequence"/>
</dbReference>
<dbReference type="PANTHER" id="PTHR38432">
    <property type="entry name" value="TELA-LIKE PROTEIN SAOUHSC_01408"/>
    <property type="match status" value="1"/>
</dbReference>
<protein>
    <submittedName>
        <fullName evidence="5">Toxic anion resistance protein</fullName>
    </submittedName>
</protein>
<comment type="caution">
    <text evidence="5">The sequence shown here is derived from an EMBL/GenBank/DDBJ whole genome shotgun (WGS) entry which is preliminary data.</text>
</comment>
<proteinExistence type="inferred from homology"/>
<evidence type="ECO:0000256" key="4">
    <source>
        <dbReference type="SAM" id="MobiDB-lite"/>
    </source>
</evidence>
<dbReference type="Pfam" id="PF05816">
    <property type="entry name" value="TelA"/>
    <property type="match status" value="1"/>
</dbReference>
<evidence type="ECO:0000256" key="2">
    <source>
        <dbReference type="PIRNR" id="PIRNR026508"/>
    </source>
</evidence>
<evidence type="ECO:0000256" key="3">
    <source>
        <dbReference type="SAM" id="Coils"/>
    </source>
</evidence>
<organism evidence="5 6">
    <name type="scientific">Candidatus Enterocloster excrementipullorum</name>
    <dbReference type="NCBI Taxonomy" id="2838559"/>
    <lineage>
        <taxon>Bacteria</taxon>
        <taxon>Bacillati</taxon>
        <taxon>Bacillota</taxon>
        <taxon>Clostridia</taxon>
        <taxon>Lachnospirales</taxon>
        <taxon>Lachnospiraceae</taxon>
        <taxon>Enterocloster</taxon>
    </lineage>
</organism>
<comment type="similarity">
    <text evidence="1 2">Belongs to the TelA family.</text>
</comment>
<reference evidence="5" key="2">
    <citation type="submission" date="2021-04" db="EMBL/GenBank/DDBJ databases">
        <authorList>
            <person name="Gilroy R."/>
        </authorList>
    </citation>
    <scope>NUCLEOTIDE SEQUENCE</scope>
    <source>
        <strain evidence="5">CHK180-15479</strain>
    </source>
</reference>
<evidence type="ECO:0000256" key="1">
    <source>
        <dbReference type="ARBA" id="ARBA00005541"/>
    </source>
</evidence>
<name>A0A9D2MXK2_9FIRM</name>
<feature type="compositionally biased region" description="Basic and acidic residues" evidence="4">
    <location>
        <begin position="9"/>
        <end position="23"/>
    </location>
</feature>
<keyword evidence="3" id="KW-0175">Coiled coil</keyword>
<dbReference type="AlphaFoldDB" id="A0A9D2MXK2"/>
<evidence type="ECO:0000313" key="6">
    <source>
        <dbReference type="Proteomes" id="UP000823910"/>
    </source>
</evidence>
<dbReference type="InterPro" id="IPR008863">
    <property type="entry name" value="Toxic_anion-R_TelA"/>
</dbReference>
<accession>A0A9D2MXK2</accession>
<dbReference type="PIRSF" id="PIRSF026508">
    <property type="entry name" value="TelA"/>
    <property type="match status" value="1"/>
</dbReference>
<feature type="region of interest" description="Disordered" evidence="4">
    <location>
        <begin position="1"/>
        <end position="49"/>
    </location>
</feature>
<dbReference type="EMBL" id="DWWT01000003">
    <property type="protein sequence ID" value="HJC04785.1"/>
    <property type="molecule type" value="Genomic_DNA"/>
</dbReference>
<evidence type="ECO:0000313" key="5">
    <source>
        <dbReference type="EMBL" id="HJC04785.1"/>
    </source>
</evidence>
<dbReference type="PANTHER" id="PTHR38432:SF1">
    <property type="entry name" value="TELA-LIKE PROTEIN SAOUHSC_01408"/>
    <property type="match status" value="1"/>
</dbReference>
<gene>
    <name evidence="5" type="ORF">H9704_01270</name>
</gene>